<keyword evidence="4" id="KW-1185">Reference proteome</keyword>
<keyword evidence="3" id="KW-0808">Transferase</keyword>
<dbReference type="InterPro" id="IPR050879">
    <property type="entry name" value="Acyltransferase_3"/>
</dbReference>
<dbReference type="EMBL" id="JBDPZC010000014">
    <property type="protein sequence ID" value="MEO3715434.1"/>
    <property type="molecule type" value="Genomic_DNA"/>
</dbReference>
<feature type="transmembrane region" description="Helical" evidence="1">
    <location>
        <begin position="303"/>
        <end position="319"/>
    </location>
</feature>
<feature type="transmembrane region" description="Helical" evidence="1">
    <location>
        <begin position="339"/>
        <end position="359"/>
    </location>
</feature>
<keyword evidence="1" id="KW-0472">Membrane</keyword>
<keyword evidence="1" id="KW-1133">Transmembrane helix</keyword>
<feature type="transmembrane region" description="Helical" evidence="1">
    <location>
        <begin position="95"/>
        <end position="112"/>
    </location>
</feature>
<gene>
    <name evidence="3" type="ORF">ABDJ40_21900</name>
</gene>
<comment type="caution">
    <text evidence="3">The sequence shown here is derived from an EMBL/GenBank/DDBJ whole genome shotgun (WGS) entry which is preliminary data.</text>
</comment>
<evidence type="ECO:0000313" key="3">
    <source>
        <dbReference type="EMBL" id="MEO3715434.1"/>
    </source>
</evidence>
<feature type="transmembrane region" description="Helical" evidence="1">
    <location>
        <begin position="242"/>
        <end position="263"/>
    </location>
</feature>
<accession>A0ABV0GK68</accession>
<evidence type="ECO:0000313" key="4">
    <source>
        <dbReference type="Proteomes" id="UP001462640"/>
    </source>
</evidence>
<evidence type="ECO:0000256" key="1">
    <source>
        <dbReference type="SAM" id="Phobius"/>
    </source>
</evidence>
<evidence type="ECO:0000259" key="2">
    <source>
        <dbReference type="Pfam" id="PF01757"/>
    </source>
</evidence>
<dbReference type="GO" id="GO:0016746">
    <property type="term" value="F:acyltransferase activity"/>
    <property type="evidence" value="ECO:0007669"/>
    <property type="project" value="UniProtKB-KW"/>
</dbReference>
<dbReference type="Proteomes" id="UP001462640">
    <property type="component" value="Unassembled WGS sequence"/>
</dbReference>
<organism evidence="3 4">
    <name type="scientific">Roseateles flavus</name>
    <dbReference type="NCBI Taxonomy" id="3149041"/>
    <lineage>
        <taxon>Bacteria</taxon>
        <taxon>Pseudomonadati</taxon>
        <taxon>Pseudomonadota</taxon>
        <taxon>Betaproteobacteria</taxon>
        <taxon>Burkholderiales</taxon>
        <taxon>Sphaerotilaceae</taxon>
        <taxon>Roseateles</taxon>
    </lineage>
</organism>
<keyword evidence="1" id="KW-0812">Transmembrane</keyword>
<keyword evidence="3" id="KW-0012">Acyltransferase</keyword>
<dbReference type="PANTHER" id="PTHR23028:SF53">
    <property type="entry name" value="ACYL_TRANSF_3 DOMAIN-CONTAINING PROTEIN"/>
    <property type="match status" value="1"/>
</dbReference>
<dbReference type="EC" id="2.3.-.-" evidence="3"/>
<dbReference type="Pfam" id="PF01757">
    <property type="entry name" value="Acyl_transf_3"/>
    <property type="match status" value="1"/>
</dbReference>
<feature type="domain" description="Acyltransferase 3" evidence="2">
    <location>
        <begin position="16"/>
        <end position="356"/>
    </location>
</feature>
<feature type="transmembrane region" description="Helical" evidence="1">
    <location>
        <begin position="20"/>
        <end position="36"/>
    </location>
</feature>
<sequence>MTLHSAPPGTHPRAPGLDTLRALAIVLVFCFHYRVFVSRAPDMGWFSNVGWSGVDLFFVLSGYLIGEQLMAGLARGEQLSLAGFYARRATRTWPLYWLVLAAFFLLPGQLGGREPPPLWRFLTFTQNIQLMPGTAFSHAWSLCVEEQFYLVLPLALLAARALRLSRRQAWLGIAGLTLAAIAWRHHLWTLYGSRESDVVGYYQNIYYATLGRADEFLPGLALALLQHGHPQLWARLMRHGRLLLALGLAAVGLMWTVAVHNYVLPDDSWGWFMSAIGYSAMAWAYALLLLACLAPGHGLSRRTLPGAHSLALWSYAVYLTHKPLAHMMKPLLQDLPDWAAFGITALASVALGGLLYHAIERPLMRWRQRRWPGQFRPAEPVTAQPA</sequence>
<dbReference type="PANTHER" id="PTHR23028">
    <property type="entry name" value="ACETYLTRANSFERASE"/>
    <property type="match status" value="1"/>
</dbReference>
<dbReference type="InterPro" id="IPR002656">
    <property type="entry name" value="Acyl_transf_3_dom"/>
</dbReference>
<reference evidence="3 4" key="1">
    <citation type="submission" date="2024-05" db="EMBL/GenBank/DDBJ databases">
        <title>Roseateles sp. 2.12 16S ribosomal RNA gene Genome sequencing and assembly.</title>
        <authorList>
            <person name="Woo H."/>
        </authorList>
    </citation>
    <scope>NUCLEOTIDE SEQUENCE [LARGE SCALE GENOMIC DNA]</scope>
    <source>
        <strain evidence="3 4">2.12</strain>
    </source>
</reference>
<name>A0ABV0GK68_9BURK</name>
<dbReference type="RefSeq" id="WP_347612877.1">
    <property type="nucleotide sequence ID" value="NZ_JBDPZC010000014.1"/>
</dbReference>
<proteinExistence type="predicted"/>
<feature type="transmembrane region" description="Helical" evidence="1">
    <location>
        <begin position="269"/>
        <end position="291"/>
    </location>
</feature>
<protein>
    <submittedName>
        <fullName evidence="3">Acyltransferase</fullName>
        <ecNumber evidence="3">2.3.-.-</ecNumber>
    </submittedName>
</protein>